<protein>
    <submittedName>
        <fullName evidence="2">Uncharacterized protein</fullName>
    </submittedName>
</protein>
<reference evidence="2 3" key="1">
    <citation type="journal article" date="2016" name="Nat. Commun.">
        <title>Thousands of microbial genomes shed light on interconnected biogeochemical processes in an aquifer system.</title>
        <authorList>
            <person name="Anantharaman K."/>
            <person name="Brown C.T."/>
            <person name="Hug L.A."/>
            <person name="Sharon I."/>
            <person name="Castelle C.J."/>
            <person name="Probst A.J."/>
            <person name="Thomas B.C."/>
            <person name="Singh A."/>
            <person name="Wilkins M.J."/>
            <person name="Karaoz U."/>
            <person name="Brodie E.L."/>
            <person name="Williams K.H."/>
            <person name="Hubbard S.S."/>
            <person name="Banfield J.F."/>
        </authorList>
    </citation>
    <scope>NUCLEOTIDE SEQUENCE [LARGE SCALE GENOMIC DNA]</scope>
    <source>
        <strain evidence="3">RBG_16_55_9</strain>
    </source>
</reference>
<dbReference type="STRING" id="1817864.A2Z21_09255"/>
<keyword evidence="1" id="KW-1133">Transmembrane helix</keyword>
<proteinExistence type="predicted"/>
<feature type="transmembrane region" description="Helical" evidence="1">
    <location>
        <begin position="12"/>
        <end position="29"/>
    </location>
</feature>
<gene>
    <name evidence="2" type="ORF">A2Z21_09255</name>
</gene>
<evidence type="ECO:0000313" key="2">
    <source>
        <dbReference type="EMBL" id="OGF55601.1"/>
    </source>
</evidence>
<evidence type="ECO:0000313" key="3">
    <source>
        <dbReference type="Proteomes" id="UP000179157"/>
    </source>
</evidence>
<sequence>MRKHTELRLEPWTVIVAVVLVALIGFMLSRMGGMKPTEMNAQAMMVQSMNSVDKALEQVDAALEHTNEALQTPDLATLQMHIQLAQGALEGQGSAMMNMQMMQEMMQGPMMTMAQQGMMGMSMEHHANMMAALQAAQSNMEGALEHFGEAVKADKLETAQEHVRLSMDQLQAARGIARSTDPKAGGLTYLKEQMTQMMGQMKQ</sequence>
<name>A0A1F5UY54_FRAXR</name>
<dbReference type="Proteomes" id="UP000179157">
    <property type="component" value="Unassembled WGS sequence"/>
</dbReference>
<organism evidence="2 3">
    <name type="scientific">Fraserbacteria sp. (strain RBG_16_55_9)</name>
    <dbReference type="NCBI Taxonomy" id="1817864"/>
    <lineage>
        <taxon>Bacteria</taxon>
        <taxon>Candidatus Fraseribacteriota</taxon>
    </lineage>
</organism>
<dbReference type="EMBL" id="MFGX01000052">
    <property type="protein sequence ID" value="OGF55601.1"/>
    <property type="molecule type" value="Genomic_DNA"/>
</dbReference>
<dbReference type="AlphaFoldDB" id="A0A1F5UY54"/>
<evidence type="ECO:0000256" key="1">
    <source>
        <dbReference type="SAM" id="Phobius"/>
    </source>
</evidence>
<comment type="caution">
    <text evidence="2">The sequence shown here is derived from an EMBL/GenBank/DDBJ whole genome shotgun (WGS) entry which is preliminary data.</text>
</comment>
<keyword evidence="1" id="KW-0812">Transmembrane</keyword>
<keyword evidence="1" id="KW-0472">Membrane</keyword>
<accession>A0A1F5UY54</accession>